<evidence type="ECO:0000256" key="5">
    <source>
        <dbReference type="ARBA" id="ARBA00022989"/>
    </source>
</evidence>
<keyword evidence="4 7" id="KW-0812">Transmembrane</keyword>
<keyword evidence="5 7" id="KW-1133">Transmembrane helix</keyword>
<evidence type="ECO:0000256" key="3">
    <source>
        <dbReference type="ARBA" id="ARBA00022475"/>
    </source>
</evidence>
<gene>
    <name evidence="8" type="primary">mepA_2</name>
    <name evidence="9" type="synonym">mepA_5</name>
    <name evidence="9" type="ORF">CLCOS_39550</name>
    <name evidence="8" type="ORF">WX73_01854</name>
</gene>
<protein>
    <submittedName>
        <fullName evidence="8">Multidrug export protein MepA</fullName>
    </submittedName>
</protein>
<feature type="transmembrane region" description="Helical" evidence="7">
    <location>
        <begin position="52"/>
        <end position="85"/>
    </location>
</feature>
<dbReference type="Proteomes" id="UP000077384">
    <property type="component" value="Unassembled WGS sequence"/>
</dbReference>
<feature type="transmembrane region" description="Helical" evidence="7">
    <location>
        <begin position="97"/>
        <end position="119"/>
    </location>
</feature>
<organism evidence="8 10">
    <name type="scientific">Clostridium coskatii</name>
    <dbReference type="NCBI Taxonomy" id="1705578"/>
    <lineage>
        <taxon>Bacteria</taxon>
        <taxon>Bacillati</taxon>
        <taxon>Bacillota</taxon>
        <taxon>Clostridia</taxon>
        <taxon>Eubacteriales</taxon>
        <taxon>Clostridiaceae</taxon>
        <taxon>Clostridium</taxon>
    </lineage>
</organism>
<keyword evidence="6 7" id="KW-0472">Membrane</keyword>
<feature type="transmembrane region" description="Helical" evidence="7">
    <location>
        <begin position="264"/>
        <end position="281"/>
    </location>
</feature>
<dbReference type="NCBIfam" id="TIGR00797">
    <property type="entry name" value="matE"/>
    <property type="match status" value="1"/>
</dbReference>
<evidence type="ECO:0000256" key="2">
    <source>
        <dbReference type="ARBA" id="ARBA00022448"/>
    </source>
</evidence>
<feature type="transmembrane region" description="Helical" evidence="7">
    <location>
        <begin position="419"/>
        <end position="439"/>
    </location>
</feature>
<evidence type="ECO:0000313" key="9">
    <source>
        <dbReference type="EMBL" id="OBR90590.1"/>
    </source>
</evidence>
<keyword evidence="3" id="KW-1003">Cell membrane</keyword>
<evidence type="ECO:0000256" key="6">
    <source>
        <dbReference type="ARBA" id="ARBA00023136"/>
    </source>
</evidence>
<dbReference type="InterPro" id="IPR002528">
    <property type="entry name" value="MATE_fam"/>
</dbReference>
<feature type="transmembrane region" description="Helical" evidence="7">
    <location>
        <begin position="14"/>
        <end position="32"/>
    </location>
</feature>
<feature type="transmembrane region" description="Helical" evidence="7">
    <location>
        <begin position="390"/>
        <end position="413"/>
    </location>
</feature>
<reference evidence="9 11" key="2">
    <citation type="journal article" date="2016" name="Front. Microbiol.">
        <title>Industrial Acetogenic Biocatalysts: A Comparative Metabolic and Genomic Analysis.</title>
        <authorList>
            <person name="Bengelsdorf F."/>
            <person name="Poehlein A."/>
            <person name="Sonja S."/>
            <person name="Erz C."/>
            <person name="Hummel T."/>
            <person name="Hoffmeister S."/>
            <person name="Daniel R."/>
            <person name="Durre P."/>
        </authorList>
    </citation>
    <scope>NUCLEOTIDE SEQUENCE [LARGE SCALE GENOMIC DNA]</scope>
    <source>
        <strain evidence="9 11">PTA-10522</strain>
    </source>
</reference>
<dbReference type="AlphaFoldDB" id="A0A170NJZ8"/>
<feature type="transmembrane region" description="Helical" evidence="7">
    <location>
        <begin position="139"/>
        <end position="160"/>
    </location>
</feature>
<dbReference type="CDD" id="cd13138">
    <property type="entry name" value="MATE_yoeA_like"/>
    <property type="match status" value="1"/>
</dbReference>
<comment type="caution">
    <text evidence="8">The sequence shown here is derived from an EMBL/GenBank/DDBJ whole genome shotgun (WGS) entry which is preliminary data.</text>
</comment>
<feature type="transmembrane region" description="Helical" evidence="7">
    <location>
        <begin position="356"/>
        <end position="378"/>
    </location>
</feature>
<dbReference type="InterPro" id="IPR052031">
    <property type="entry name" value="Membrane_Transporter-Flippase"/>
</dbReference>
<dbReference type="PATRIC" id="fig|1705578.3.peg.2104"/>
<evidence type="ECO:0000313" key="11">
    <source>
        <dbReference type="Proteomes" id="UP000093694"/>
    </source>
</evidence>
<dbReference type="EMBL" id="LITQ01000027">
    <property type="protein sequence ID" value="OAA91163.1"/>
    <property type="molecule type" value="Genomic_DNA"/>
</dbReference>
<dbReference type="Proteomes" id="UP000093694">
    <property type="component" value="Unassembled WGS sequence"/>
</dbReference>
<dbReference type="EMBL" id="LROR01000089">
    <property type="protein sequence ID" value="OBR90590.1"/>
    <property type="molecule type" value="Genomic_DNA"/>
</dbReference>
<dbReference type="GO" id="GO:0015297">
    <property type="term" value="F:antiporter activity"/>
    <property type="evidence" value="ECO:0007669"/>
    <property type="project" value="InterPro"/>
</dbReference>
<feature type="transmembrane region" description="Helical" evidence="7">
    <location>
        <begin position="197"/>
        <end position="217"/>
    </location>
</feature>
<dbReference type="PANTHER" id="PTHR43549">
    <property type="entry name" value="MULTIDRUG RESISTANCE PROTEIN YPNP-RELATED"/>
    <property type="match status" value="1"/>
</dbReference>
<evidence type="ECO:0000313" key="8">
    <source>
        <dbReference type="EMBL" id="OAA91163.1"/>
    </source>
</evidence>
<reference evidence="8 10" key="1">
    <citation type="journal article" date="2015" name="Biotechnol. Bioeng.">
        <title>Genome sequence and phenotypic characterization of Caulobacter segnis.</title>
        <authorList>
            <person name="Patel S."/>
            <person name="Fletcher B."/>
            <person name="Scott D.C."/>
            <person name="Ely B."/>
        </authorList>
    </citation>
    <scope>NUCLEOTIDE SEQUENCE [LARGE SCALE GENOMIC DNA]</scope>
    <source>
        <strain evidence="8 10">PS02</strain>
    </source>
</reference>
<feature type="transmembrane region" description="Helical" evidence="7">
    <location>
        <begin position="172"/>
        <end position="191"/>
    </location>
</feature>
<evidence type="ECO:0000313" key="10">
    <source>
        <dbReference type="Proteomes" id="UP000077384"/>
    </source>
</evidence>
<feature type="transmembrane region" description="Helical" evidence="7">
    <location>
        <begin position="320"/>
        <end position="344"/>
    </location>
</feature>
<sequence length="470" mass="51479">MNNLKKSINLIEGIIWKQILFFTLPLLGSNLIQQLYNTVDLIFVGNCLGKEATAAVGASSLIVICLVGFFTGMSVGASVVIANIVGSGKKEKLKYAIHTAIGLSFLGGIVLFIIGYIGAPYFLKWMNVPGEILKSAVSYIRIYFLSLISIITYNMGSGIIRAMGNSKTPMYIQLFGGIVHVLMDALFISIFQNGVNGVAWATLLSQTVTAVLILYYLTHLEGEYRLQFRKIRIHKEILLPILKIGIPSGLQSTVITLSNVFAQYYINSLGVNAIVAFTAYFKVELPVYLPIVAFGQAITTFSGQNVGAGNIERVKKGAKVCILMGIGVTIVSSTLLLIFGHQAFEIFNHDSVVIDYGIRIISTSFPFYWVYVVLEVLGDTIRGAGKATPPMAIILSNICILRIILLFTIMHFYHDVRGVAITYPITWATTALCMAFYYLKGNWAKKLGTSPTLVEDGGVSNGSDRIKIFK</sequence>
<comment type="subcellular location">
    <subcellularLocation>
        <location evidence="1">Cell membrane</location>
        <topology evidence="1">Multi-pass membrane protein</topology>
    </subcellularLocation>
</comment>
<evidence type="ECO:0000256" key="7">
    <source>
        <dbReference type="SAM" id="Phobius"/>
    </source>
</evidence>
<dbReference type="GO" id="GO:0005886">
    <property type="term" value="C:plasma membrane"/>
    <property type="evidence" value="ECO:0007669"/>
    <property type="project" value="UniProtKB-SubCell"/>
</dbReference>
<keyword evidence="2" id="KW-0813">Transport</keyword>
<evidence type="ECO:0000256" key="4">
    <source>
        <dbReference type="ARBA" id="ARBA00022692"/>
    </source>
</evidence>
<proteinExistence type="predicted"/>
<dbReference type="GO" id="GO:0042910">
    <property type="term" value="F:xenobiotic transmembrane transporter activity"/>
    <property type="evidence" value="ECO:0007669"/>
    <property type="project" value="InterPro"/>
</dbReference>
<evidence type="ECO:0000256" key="1">
    <source>
        <dbReference type="ARBA" id="ARBA00004651"/>
    </source>
</evidence>
<accession>A0A170NJZ8</accession>
<name>A0A170NJZ8_9CLOT</name>
<dbReference type="Pfam" id="PF01554">
    <property type="entry name" value="MatE"/>
    <property type="match status" value="2"/>
</dbReference>
<dbReference type="PIRSF" id="PIRSF006603">
    <property type="entry name" value="DinF"/>
    <property type="match status" value="1"/>
</dbReference>
<dbReference type="InterPro" id="IPR048279">
    <property type="entry name" value="MdtK-like"/>
</dbReference>
<keyword evidence="11" id="KW-1185">Reference proteome</keyword>
<dbReference type="PANTHER" id="PTHR43549:SF3">
    <property type="entry name" value="MULTIDRUG RESISTANCE PROTEIN YPNP-RELATED"/>
    <property type="match status" value="1"/>
</dbReference>